<keyword evidence="1" id="KW-0175">Coiled coil</keyword>
<reference evidence="3" key="1">
    <citation type="journal article" date="2019" name="Int. J. Syst. Evol. Microbiol.">
        <title>The Global Catalogue of Microorganisms (GCM) 10K type strain sequencing project: providing services to taxonomists for standard genome sequencing and annotation.</title>
        <authorList>
            <consortium name="The Broad Institute Genomics Platform"/>
            <consortium name="The Broad Institute Genome Sequencing Center for Infectious Disease"/>
            <person name="Wu L."/>
            <person name="Ma J."/>
        </authorList>
    </citation>
    <scope>NUCLEOTIDE SEQUENCE [LARGE SCALE GENOMIC DNA]</scope>
    <source>
        <strain evidence="3">JCM 18459</strain>
    </source>
</reference>
<proteinExistence type="predicted"/>
<keyword evidence="3" id="KW-1185">Reference proteome</keyword>
<evidence type="ECO:0000313" key="2">
    <source>
        <dbReference type="EMBL" id="GAA5141371.1"/>
    </source>
</evidence>
<feature type="coiled-coil region" evidence="1">
    <location>
        <begin position="244"/>
        <end position="285"/>
    </location>
</feature>
<accession>A0ABP9P5Z6</accession>
<evidence type="ECO:0008006" key="4">
    <source>
        <dbReference type="Google" id="ProtNLM"/>
    </source>
</evidence>
<evidence type="ECO:0000313" key="3">
    <source>
        <dbReference type="Proteomes" id="UP001500221"/>
    </source>
</evidence>
<dbReference type="Proteomes" id="UP001500221">
    <property type="component" value="Unassembled WGS sequence"/>
</dbReference>
<organism evidence="2 3">
    <name type="scientific">Nocardioides marinquilinus</name>
    <dbReference type="NCBI Taxonomy" id="1210400"/>
    <lineage>
        <taxon>Bacteria</taxon>
        <taxon>Bacillati</taxon>
        <taxon>Actinomycetota</taxon>
        <taxon>Actinomycetes</taxon>
        <taxon>Propionibacteriales</taxon>
        <taxon>Nocardioidaceae</taxon>
        <taxon>Nocardioides</taxon>
    </lineage>
</organism>
<dbReference type="EMBL" id="BAABKG010000001">
    <property type="protein sequence ID" value="GAA5141371.1"/>
    <property type="molecule type" value="Genomic_DNA"/>
</dbReference>
<comment type="caution">
    <text evidence="2">The sequence shown here is derived from an EMBL/GenBank/DDBJ whole genome shotgun (WGS) entry which is preliminary data.</text>
</comment>
<dbReference type="RefSeq" id="WP_345453738.1">
    <property type="nucleotide sequence ID" value="NZ_BAABKG010000001.1"/>
</dbReference>
<evidence type="ECO:0000256" key="1">
    <source>
        <dbReference type="SAM" id="Coils"/>
    </source>
</evidence>
<sequence length="290" mass="31343">MPRPRRVYLHVGLDDGSGDVVDAALGHHAHALLDLGVRRAAATGEESFRAALDAVGCHREHGYARDDVAGAWARQARRARKGRDTIVVSAPLLAAADPARAAQVVESFRGFEVHALLTVRAPDLWTPADDPARDLPSVLARWTAAVRRPERTHVLVCDDDPTATWRAVGRTCGFGTASLAVAGLVPVRPALLPPAWGVASGHDRGQRWAELLTGSDVDVVGDPAALARRPADPADPALRPEQQLAAAARALDDARRDTDRLRRRAEELERRLGKADAKRRKLKRRLVEAG</sequence>
<name>A0ABP9P5Z6_9ACTN</name>
<gene>
    <name evidence="2" type="ORF">GCM10023340_03000</name>
</gene>
<protein>
    <recommendedName>
        <fullName evidence="4">DUF3800 domain-containing protein</fullName>
    </recommendedName>
</protein>